<evidence type="ECO:0000313" key="2">
    <source>
        <dbReference type="Proteomes" id="UP000259914"/>
    </source>
</evidence>
<sequence length="69" mass="7642">MLNLSDLEKSGLTVKKFCGLDIQENVGCTGEAVGDMIIEMEDEKQVSIPVCQQHLDLIQSEFDVENLSI</sequence>
<dbReference type="EMBL" id="MH590589">
    <property type="protein sequence ID" value="AXH68815.1"/>
    <property type="molecule type" value="Genomic_DNA"/>
</dbReference>
<reference evidence="1 2" key="1">
    <citation type="submission" date="2018-07" db="EMBL/GenBank/DDBJ databases">
        <authorList>
            <person name="Dixon J."/>
            <person name="Knudsen H.R."/>
            <person name="Rock W."/>
            <person name="Scott A.N."/>
            <person name="Walsdorf S.L."/>
            <person name="Layton S.R."/>
            <person name="Nayek S."/>
            <person name="Kim T."/>
            <person name="Hughes L.E."/>
            <person name="Garlena R.A."/>
            <person name="Russell D.A."/>
            <person name="Pope W.H."/>
            <person name="Jacobs-Sera D."/>
            <person name="Hatfull G.F."/>
        </authorList>
    </citation>
    <scope>NUCLEOTIDE SEQUENCE [LARGE SCALE GENOMIC DNA]</scope>
</reference>
<evidence type="ECO:0000313" key="1">
    <source>
        <dbReference type="EMBL" id="AXH68815.1"/>
    </source>
</evidence>
<proteinExistence type="predicted"/>
<organism evidence="1 2">
    <name type="scientific">Streptomyces phage SparkleGoddess</name>
    <dbReference type="NCBI Taxonomy" id="2283305"/>
    <lineage>
        <taxon>Viruses</taxon>
        <taxon>Duplodnaviria</taxon>
        <taxon>Heunggongvirae</taxon>
        <taxon>Uroviricota</taxon>
        <taxon>Caudoviricetes</taxon>
        <taxon>Stanwilliamsviridae</taxon>
        <taxon>Loccivirinae</taxon>
        <taxon>Gilsonvirus</taxon>
        <taxon>Gilsonvirus comrade</taxon>
    </lineage>
</organism>
<accession>A0A345ME34</accession>
<dbReference type="Proteomes" id="UP000259914">
    <property type="component" value="Segment"/>
</dbReference>
<name>A0A345ME34_9CAUD</name>
<gene>
    <name evidence="1" type="primary">111</name>
    <name evidence="1" type="ORF">SEA_SPARKLEGODDESS_111</name>
</gene>
<protein>
    <submittedName>
        <fullName evidence="1">Uncharacterized protein</fullName>
    </submittedName>
</protein>